<dbReference type="InterPro" id="IPR000719">
    <property type="entry name" value="Prot_kinase_dom"/>
</dbReference>
<feature type="compositionally biased region" description="Polar residues" evidence="1">
    <location>
        <begin position="299"/>
        <end position="321"/>
    </location>
</feature>
<gene>
    <name evidence="3" type="ORF">SK128_005426</name>
</gene>
<evidence type="ECO:0000259" key="2">
    <source>
        <dbReference type="PROSITE" id="PS50011"/>
    </source>
</evidence>
<proteinExistence type="predicted"/>
<reference evidence="3 4" key="1">
    <citation type="submission" date="2023-11" db="EMBL/GenBank/DDBJ databases">
        <title>Halocaridina rubra genome assembly.</title>
        <authorList>
            <person name="Smith C."/>
        </authorList>
    </citation>
    <scope>NUCLEOTIDE SEQUENCE [LARGE SCALE GENOMIC DNA]</scope>
    <source>
        <strain evidence="3">EP-1</strain>
        <tissue evidence="3">Whole</tissue>
    </source>
</reference>
<dbReference type="GO" id="GO:0005524">
    <property type="term" value="F:ATP binding"/>
    <property type="evidence" value="ECO:0007669"/>
    <property type="project" value="InterPro"/>
</dbReference>
<dbReference type="AlphaFoldDB" id="A0AAN9ADI6"/>
<dbReference type="InterPro" id="IPR011009">
    <property type="entry name" value="Kinase-like_dom_sf"/>
</dbReference>
<protein>
    <recommendedName>
        <fullName evidence="2">Protein kinase domain-containing protein</fullName>
    </recommendedName>
</protein>
<feature type="compositionally biased region" description="Low complexity" evidence="1">
    <location>
        <begin position="380"/>
        <end position="411"/>
    </location>
</feature>
<dbReference type="Pfam" id="PF00069">
    <property type="entry name" value="Pkinase"/>
    <property type="match status" value="1"/>
</dbReference>
<dbReference type="GO" id="GO:0004674">
    <property type="term" value="F:protein serine/threonine kinase activity"/>
    <property type="evidence" value="ECO:0007669"/>
    <property type="project" value="TreeGrafter"/>
</dbReference>
<feature type="region of interest" description="Disordered" evidence="1">
    <location>
        <begin position="365"/>
        <end position="411"/>
    </location>
</feature>
<dbReference type="Proteomes" id="UP001381693">
    <property type="component" value="Unassembled WGS sequence"/>
</dbReference>
<accession>A0AAN9ADI6</accession>
<dbReference type="PANTHER" id="PTHR24359">
    <property type="entry name" value="SERINE/THREONINE-PROTEIN KINASE SBK1"/>
    <property type="match status" value="1"/>
</dbReference>
<evidence type="ECO:0000313" key="3">
    <source>
        <dbReference type="EMBL" id="KAK7084638.1"/>
    </source>
</evidence>
<feature type="domain" description="Protein kinase" evidence="2">
    <location>
        <begin position="25"/>
        <end position="288"/>
    </location>
</feature>
<organism evidence="3 4">
    <name type="scientific">Halocaridina rubra</name>
    <name type="common">Hawaiian red shrimp</name>
    <dbReference type="NCBI Taxonomy" id="373956"/>
    <lineage>
        <taxon>Eukaryota</taxon>
        <taxon>Metazoa</taxon>
        <taxon>Ecdysozoa</taxon>
        <taxon>Arthropoda</taxon>
        <taxon>Crustacea</taxon>
        <taxon>Multicrustacea</taxon>
        <taxon>Malacostraca</taxon>
        <taxon>Eumalacostraca</taxon>
        <taxon>Eucarida</taxon>
        <taxon>Decapoda</taxon>
        <taxon>Pleocyemata</taxon>
        <taxon>Caridea</taxon>
        <taxon>Atyoidea</taxon>
        <taxon>Atyidae</taxon>
        <taxon>Halocaridina</taxon>
    </lineage>
</organism>
<feature type="compositionally biased region" description="Basic and acidic residues" evidence="1">
    <location>
        <begin position="322"/>
        <end position="337"/>
    </location>
</feature>
<feature type="region of interest" description="Disordered" evidence="1">
    <location>
        <begin position="299"/>
        <end position="348"/>
    </location>
</feature>
<evidence type="ECO:0000313" key="4">
    <source>
        <dbReference type="Proteomes" id="UP001381693"/>
    </source>
</evidence>
<keyword evidence="4" id="KW-1185">Reference proteome</keyword>
<dbReference type="PROSITE" id="PS50011">
    <property type="entry name" value="PROTEIN_KINASE_DOM"/>
    <property type="match status" value="1"/>
</dbReference>
<dbReference type="EMBL" id="JAXCGZ010002021">
    <property type="protein sequence ID" value="KAK7084638.1"/>
    <property type="molecule type" value="Genomic_DNA"/>
</dbReference>
<dbReference type="SUPFAM" id="SSF56112">
    <property type="entry name" value="Protein kinase-like (PK-like)"/>
    <property type="match status" value="1"/>
</dbReference>
<evidence type="ECO:0000256" key="1">
    <source>
        <dbReference type="SAM" id="MobiDB-lite"/>
    </source>
</evidence>
<dbReference type="Gene3D" id="1.10.510.10">
    <property type="entry name" value="Transferase(Phosphotransferase) domain 1"/>
    <property type="match status" value="1"/>
</dbReference>
<dbReference type="PANTHER" id="PTHR24359:SF1">
    <property type="entry name" value="INHIBITOR OF NUCLEAR FACTOR KAPPA-B KINASE EPSILON SUBUNIT HOMOLOG 1-RELATED"/>
    <property type="match status" value="1"/>
</dbReference>
<sequence length="411" mass="46811">MLARVQSSSKSSTCDVPEESLSDHYDIITILNHGRMGKVYLAAERATGEEVVLKAVCRDMRRRRDVQREYHYAKHFDHQNLVASTGRLFQTDLYLVYPMEYAPYGDLSQLLRSKAIEEVPTRLIAEQIASALTYMHNFQLVHGNLSPGNILVFKPNLSLVKLTDFGTTCRGGTYIRRRINGAAYTPPELSSCEGVEGYYTGTSLDSWALGVLIIHCLTGTQPWSISDMGDQEYAAFRNWQRVKSTRVPRPFKRFTVRVLRLLRRLLEPRGWSRYPAKEVFKYLEDDWLIKSRDRMDSSDFSTPAVSTQHSWVQTSEVATNPSEKEMQTEKDLQKATGEEIPQPQQVRVSSPRRFLSELLRFTSPNSSMRQRRRNLAWQHSSSSSSSSSSFSWLNSSSSSPSCSASKNYSSV</sequence>
<comment type="caution">
    <text evidence="3">The sequence shown here is derived from an EMBL/GenBank/DDBJ whole genome shotgun (WGS) entry which is preliminary data.</text>
</comment>
<name>A0AAN9ADI6_HALRR</name>